<dbReference type="HOGENOM" id="CLU_015287_1_0_1"/>
<dbReference type="EMBL" id="CAFZ01000453">
    <property type="protein sequence ID" value="CCA75459.1"/>
    <property type="molecule type" value="Genomic_DNA"/>
</dbReference>
<sequence length="737" mass="83589">MEVAFRPARYKVQLPLVMDPLQHFPQHISADIVHLSLPHPHVGLPGLYIDRLLDLTTVSRHWEQFILSEPQLWTTLNADSRLEDSLSKIVLGCSLSAKRALTVRIDTKTTGRELENMLLALKQHRERIVNLDLIAGKYVLDGDLDACLRSLEEIVGSLPALKRLELGSTSSADEGAQSKILAYANIHPKLASIDGLDIKPTLLNTKWPLSMKRVVAYVHVCKVIPHLHQIRNAESATFHESHETSIPLPLETPPPVHWHNVELFDCIPGISRHLIPSFSAALVNFTVTIDSSELSDLFYHLHPAAQLRRLHIILAITDSVDNLTPDDTFAHLLQLTTLQIRVHSFDDEHYPGSLVRLLRLLVSALPNVAQLDLSGEHANRLLPLCASVDGLPNLKMVNLTAAIERRTVGLKLLQLAPSITRLEVQDECDRWSQLRSGNVSELTLRWIPRTPDGSSRPFKLKWWPNLVTLRISNSLRSPFSVHGEKRFTTMKHLTTLNLTYDHQEMEYASTVTPWMVAAVEYARSLPCLENWVLDAHIEWDIFFIMLEARNSTKSPLIKSYVRPIKSVKFTSTAPFKHLCLVLDILAGWRVERPSNLELSWRGNLDGLLDTNVQVLFLLNSPRILIHTRSGCMFCHRSLIYCRYPSIGSSRSLTTEPRVVTGTSSRHPTLPKLSPYPDDDLEVLRTWRTREDEWQRVKSKLSSSMRAKVCRNWYTENVNIPSAVTITAEGVRYTYDDP</sequence>
<dbReference type="AlphaFoldDB" id="G4TVW6"/>
<dbReference type="SUPFAM" id="SSF52047">
    <property type="entry name" value="RNI-like"/>
    <property type="match status" value="1"/>
</dbReference>
<dbReference type="Gene3D" id="3.80.10.10">
    <property type="entry name" value="Ribonuclease Inhibitor"/>
    <property type="match status" value="1"/>
</dbReference>
<protein>
    <submittedName>
        <fullName evidence="1">Uncharacterized protein</fullName>
    </submittedName>
</protein>
<organism evidence="1 2">
    <name type="scientific">Serendipita indica (strain DSM 11827)</name>
    <name type="common">Root endophyte fungus</name>
    <name type="synonym">Piriformospora indica</name>
    <dbReference type="NCBI Taxonomy" id="1109443"/>
    <lineage>
        <taxon>Eukaryota</taxon>
        <taxon>Fungi</taxon>
        <taxon>Dikarya</taxon>
        <taxon>Basidiomycota</taxon>
        <taxon>Agaricomycotina</taxon>
        <taxon>Agaricomycetes</taxon>
        <taxon>Sebacinales</taxon>
        <taxon>Serendipitaceae</taxon>
        <taxon>Serendipita</taxon>
    </lineage>
</organism>
<reference evidence="1 2" key="1">
    <citation type="journal article" date="2011" name="PLoS Pathog.">
        <title>Endophytic Life Strategies Decoded by Genome and Transcriptome Analyses of the Mutualistic Root Symbiont Piriformospora indica.</title>
        <authorList>
            <person name="Zuccaro A."/>
            <person name="Lahrmann U."/>
            <person name="Guldener U."/>
            <person name="Langen G."/>
            <person name="Pfiffi S."/>
            <person name="Biedenkopf D."/>
            <person name="Wong P."/>
            <person name="Samans B."/>
            <person name="Grimm C."/>
            <person name="Basiewicz M."/>
            <person name="Murat C."/>
            <person name="Martin F."/>
            <person name="Kogel K.H."/>
        </authorList>
    </citation>
    <scope>NUCLEOTIDE SEQUENCE [LARGE SCALE GENOMIC DNA]</scope>
    <source>
        <strain evidence="1 2">DSM 11827</strain>
    </source>
</reference>
<accession>G4TVW6</accession>
<name>G4TVW6_SERID</name>
<dbReference type="OrthoDB" id="2636822at2759"/>
<dbReference type="InParanoid" id="G4TVW6"/>
<evidence type="ECO:0000313" key="1">
    <source>
        <dbReference type="EMBL" id="CCA75459.1"/>
    </source>
</evidence>
<evidence type="ECO:0000313" key="2">
    <source>
        <dbReference type="Proteomes" id="UP000007148"/>
    </source>
</evidence>
<dbReference type="Proteomes" id="UP000007148">
    <property type="component" value="Unassembled WGS sequence"/>
</dbReference>
<dbReference type="InterPro" id="IPR032675">
    <property type="entry name" value="LRR_dom_sf"/>
</dbReference>
<gene>
    <name evidence="1" type="ORF">PIIN_09442</name>
</gene>
<comment type="caution">
    <text evidence="1">The sequence shown here is derived from an EMBL/GenBank/DDBJ whole genome shotgun (WGS) entry which is preliminary data.</text>
</comment>
<proteinExistence type="predicted"/>
<keyword evidence="2" id="KW-1185">Reference proteome</keyword>